<accession>A0A5B6TTV8</accession>
<evidence type="ECO:0000313" key="5">
    <source>
        <dbReference type="EMBL" id="KAA3439958.1"/>
    </source>
</evidence>
<keyword evidence="1" id="KW-1133">Transmembrane helix</keyword>
<dbReference type="OrthoDB" id="621707at2"/>
<dbReference type="InterPro" id="IPR041248">
    <property type="entry name" value="YDG"/>
</dbReference>
<feature type="domain" description="YDG" evidence="2">
    <location>
        <begin position="283"/>
        <end position="357"/>
    </location>
</feature>
<keyword evidence="1" id="KW-0812">Transmembrane</keyword>
<dbReference type="InterPro" id="IPR026444">
    <property type="entry name" value="Secre_tail"/>
</dbReference>
<proteinExistence type="predicted"/>
<feature type="domain" description="Secretion system C-terminal sorting" evidence="3">
    <location>
        <begin position="738"/>
        <end position="805"/>
    </location>
</feature>
<gene>
    <name evidence="5" type="ORF">FOA19_04625</name>
</gene>
<dbReference type="RefSeq" id="WP_149089598.1">
    <property type="nucleotide sequence ID" value="NZ_VKKY01000001.1"/>
</dbReference>
<evidence type="ECO:0000256" key="1">
    <source>
        <dbReference type="SAM" id="Phobius"/>
    </source>
</evidence>
<dbReference type="AlphaFoldDB" id="A0A5B6TTV8"/>
<feature type="domain" description="YDG" evidence="2">
    <location>
        <begin position="541"/>
        <end position="619"/>
    </location>
</feature>
<dbReference type="InterPro" id="IPR013783">
    <property type="entry name" value="Ig-like_fold"/>
</dbReference>
<feature type="domain" description="YDG" evidence="2">
    <location>
        <begin position="365"/>
        <end position="440"/>
    </location>
</feature>
<protein>
    <submittedName>
        <fullName evidence="5">T9SS type A sorting domain-containing protein</fullName>
    </submittedName>
</protein>
<evidence type="ECO:0000259" key="2">
    <source>
        <dbReference type="Pfam" id="PF18657"/>
    </source>
</evidence>
<dbReference type="Pfam" id="PF18962">
    <property type="entry name" value="Por_Secre_tail"/>
    <property type="match status" value="1"/>
</dbReference>
<keyword evidence="1" id="KW-0472">Membrane</keyword>
<dbReference type="NCBIfam" id="TIGR04183">
    <property type="entry name" value="Por_Secre_tail"/>
    <property type="match status" value="1"/>
</dbReference>
<evidence type="ECO:0000313" key="6">
    <source>
        <dbReference type="Proteomes" id="UP000324133"/>
    </source>
</evidence>
<dbReference type="EMBL" id="VKKY01000001">
    <property type="protein sequence ID" value="KAA3439958.1"/>
    <property type="molecule type" value="Genomic_DNA"/>
</dbReference>
<evidence type="ECO:0000259" key="4">
    <source>
        <dbReference type="Pfam" id="PF19081"/>
    </source>
</evidence>
<comment type="caution">
    <text evidence="5">The sequence shown here is derived from an EMBL/GenBank/DDBJ whole genome shotgun (WGS) entry which is preliminary data.</text>
</comment>
<feature type="domain" description="YDG" evidence="2">
    <location>
        <begin position="450"/>
        <end position="530"/>
    </location>
</feature>
<dbReference type="Pfam" id="PF18657">
    <property type="entry name" value="YDG"/>
    <property type="match status" value="4"/>
</dbReference>
<dbReference type="Proteomes" id="UP000324133">
    <property type="component" value="Unassembled WGS sequence"/>
</dbReference>
<feature type="domain" description="Ig-like" evidence="4">
    <location>
        <begin position="197"/>
        <end position="281"/>
    </location>
</feature>
<dbReference type="InterPro" id="IPR044023">
    <property type="entry name" value="Ig_7"/>
</dbReference>
<name>A0A5B6TTV8_9BACT</name>
<sequence>MEESMMQLYSIVRKILPDQFIDDLDKLRLYRINSPNFLKPKNRKPTFLYKPFQVLFLCIISLLATISISYAQSITVNSVTPNPVCAGSSVTITFTTTNGNGNGNAFKYNTSTTFKAYLGLNGGPYTEIYSFQKLTTVFGTGSGGPSSVTSGITQTIPLPVNSATGTYRIYLGSTLPNHTGAPANGVAFTINAVVNAAPVVASGETTKTVVYGSSNPSFTATVPAGQTVNWYSAPTGGELLATNSLSYTPKETSAGNYKYYAESRNGSGCPSATRTEVNLTIAQKALTLTNPAASSKVYDKTNAATITGTLTGIVGSDQVSYDGIGVFSSVKVGENISVTSISTLKGAASSNYILTQPSGLFANITQRNLTVTTIGQNKIYDGTTLATVSFKTDSISGDVVGAAYASANFVDKNVGSREINVSGISITGADAGNYKLVNTTAVTAANILLRPVEVSSVSIENRTYDGTTNAKLLGNPTLVGVVSNNGVEEKVTVNNSFADATFEDKNVGNNKLALVTGFTIEGADAANYRIVQPIGLRATITPKNITGAFTAANKVKDGTTTATIVERTLVGHVVTDDVALVGGAANFANSEPGTWLVTLSGATLLGADDFNYNLTGVATTTATIEPGPLPVTLISFEGKQTKNSSIYLSWTTATEKDNDYFQVERSQDGKTFGSIGKVGGNGTTNESQKYSFIDAAAPTGTVYYRLKQVDLDGKFEYSKVITVKADGKASAQASLGAYPNPTPGKVYVSSTEGSGPATVTLFHSSGRAVSQRQVQLETGRPIADLTDQVPGIYYLQVQTNTGKSTIRVVKQ</sequence>
<keyword evidence="6" id="KW-1185">Reference proteome</keyword>
<organism evidence="5 6">
    <name type="scientific">Rufibacter hautae</name>
    <dbReference type="NCBI Taxonomy" id="2595005"/>
    <lineage>
        <taxon>Bacteria</taxon>
        <taxon>Pseudomonadati</taxon>
        <taxon>Bacteroidota</taxon>
        <taxon>Cytophagia</taxon>
        <taxon>Cytophagales</taxon>
        <taxon>Hymenobacteraceae</taxon>
        <taxon>Rufibacter</taxon>
    </lineage>
</organism>
<dbReference type="Pfam" id="PF19081">
    <property type="entry name" value="Ig_7"/>
    <property type="match status" value="1"/>
</dbReference>
<dbReference type="Gene3D" id="2.60.40.10">
    <property type="entry name" value="Immunoglobulins"/>
    <property type="match status" value="1"/>
</dbReference>
<feature type="transmembrane region" description="Helical" evidence="1">
    <location>
        <begin position="47"/>
        <end position="71"/>
    </location>
</feature>
<reference evidence="5 6" key="1">
    <citation type="submission" date="2019-07" db="EMBL/GenBank/DDBJ databases">
        <title>Rufibacter sp. nov., isolated from lake sediment.</title>
        <authorList>
            <person name="Qu J.-H."/>
        </authorList>
    </citation>
    <scope>NUCLEOTIDE SEQUENCE [LARGE SCALE GENOMIC DNA]</scope>
    <source>
        <strain evidence="5 6">NBS58-1</strain>
    </source>
</reference>
<evidence type="ECO:0000259" key="3">
    <source>
        <dbReference type="Pfam" id="PF18962"/>
    </source>
</evidence>